<comment type="caution">
    <text evidence="12">The sequence shown here is derived from an EMBL/GenBank/DDBJ whole genome shotgun (WGS) entry which is preliminary data.</text>
</comment>
<feature type="binding site" evidence="7">
    <location>
        <position position="395"/>
    </location>
    <ligand>
        <name>Mg(2+)</name>
        <dbReference type="ChEBI" id="CHEBI:18420"/>
        <label>1</label>
    </ligand>
</feature>
<feature type="site" description="Important for catalytic activity" evidence="8">
    <location>
        <position position="357"/>
    </location>
</feature>
<keyword evidence="3 7" id="KW-0479">Metal-binding</keyword>
<dbReference type="InterPro" id="IPR005135">
    <property type="entry name" value="Endo/exonuclease/phosphatase"/>
</dbReference>
<dbReference type="AlphaFoldDB" id="A0AAE0BLD0"/>
<feature type="binding site" evidence="7">
    <location>
        <position position="116"/>
    </location>
    <ligand>
        <name>Mg(2+)</name>
        <dbReference type="ChEBI" id="CHEBI:18420"/>
        <label>1</label>
    </ligand>
</feature>
<reference evidence="12 13" key="1">
    <citation type="journal article" date="2015" name="Genome Biol. Evol.">
        <title>Comparative Genomics of a Bacterivorous Green Alga Reveals Evolutionary Causalities and Consequences of Phago-Mixotrophic Mode of Nutrition.</title>
        <authorList>
            <person name="Burns J.A."/>
            <person name="Paasch A."/>
            <person name="Narechania A."/>
            <person name="Kim E."/>
        </authorList>
    </citation>
    <scope>NUCLEOTIDE SEQUENCE [LARGE SCALE GENOMIC DNA]</scope>
    <source>
        <strain evidence="12 13">PLY_AMNH</strain>
    </source>
</reference>
<dbReference type="PROSITE" id="PS00728">
    <property type="entry name" value="AP_NUCLEASE_F1_3"/>
    <property type="match status" value="1"/>
</dbReference>
<proteinExistence type="inferred from homology"/>
<evidence type="ECO:0000256" key="6">
    <source>
        <dbReference type="PIRSR" id="PIRSR604808-1"/>
    </source>
</evidence>
<sequence length="405" mass="45030">MPVRKKKGRASTDLDEAKAPADDEALEPTVKRRKEGAAESEDIEEQPKSVKKTKTNAEKSIFPRSETPRSLEVANDKQFTAISWNVGGLRPTLEKRSHLLKLIISTECPDVLCLQETKLQEKDLDWATQQLADVAPGYTASWNCSEDKKGYSGLVVLVKGGAAMQSAPSTKKQTSIAGFFKAGKDKTDGAETRPKEDSECTAADKSSAALPINISKGMGEKKHDGEGRIMTLEYDAFFLLFAYTPNSGDKLQRLSYRIEEWDTDLWDHLKELEKRKPVLLAGDLNVAHLDADIWNVEAKHIAKSAGTTPQERGSFSALLEKGYKDTFRHFHPEAHGCFTFWSVRAQNRPWNRGLRLDYFVASNNLFADSIDGKQKSSPSMKDAWIMDEVVAPQGDHCPVGITLNL</sequence>
<evidence type="ECO:0000256" key="5">
    <source>
        <dbReference type="ARBA" id="ARBA00022842"/>
    </source>
</evidence>
<dbReference type="PROSITE" id="PS00726">
    <property type="entry name" value="AP_NUCLEASE_F1_1"/>
    <property type="match status" value="1"/>
</dbReference>
<keyword evidence="13" id="KW-1185">Reference proteome</keyword>
<evidence type="ECO:0000259" key="11">
    <source>
        <dbReference type="Pfam" id="PF03372"/>
    </source>
</evidence>
<dbReference type="GO" id="GO:0008081">
    <property type="term" value="F:phosphoric diester hydrolase activity"/>
    <property type="evidence" value="ECO:0007669"/>
    <property type="project" value="TreeGrafter"/>
</dbReference>
<dbReference type="InterPro" id="IPR020847">
    <property type="entry name" value="AP_endonuclease_F1_BS"/>
</dbReference>
<feature type="active site" description="Proton donor/acceptor" evidence="6">
    <location>
        <position position="283"/>
    </location>
</feature>
<evidence type="ECO:0000256" key="10">
    <source>
        <dbReference type="SAM" id="MobiDB-lite"/>
    </source>
</evidence>
<keyword evidence="7" id="KW-0464">Manganese</keyword>
<feature type="site" description="Transition state stabilizer" evidence="8">
    <location>
        <position position="285"/>
    </location>
</feature>
<keyword evidence="9" id="KW-0227">DNA damage</keyword>
<keyword evidence="9" id="KW-0234">DNA repair</keyword>
<dbReference type="Proteomes" id="UP001190700">
    <property type="component" value="Unassembled WGS sequence"/>
</dbReference>
<evidence type="ECO:0000256" key="1">
    <source>
        <dbReference type="ARBA" id="ARBA00001936"/>
    </source>
</evidence>
<dbReference type="GO" id="GO:0046872">
    <property type="term" value="F:metal ion binding"/>
    <property type="evidence" value="ECO:0007669"/>
    <property type="project" value="UniProtKB-KW"/>
</dbReference>
<dbReference type="InterPro" id="IPR036691">
    <property type="entry name" value="Endo/exonu/phosph_ase_sf"/>
</dbReference>
<dbReference type="EMBL" id="LGRX02034160">
    <property type="protein sequence ID" value="KAK3238636.1"/>
    <property type="molecule type" value="Genomic_DNA"/>
</dbReference>
<feature type="compositionally biased region" description="Basic and acidic residues" evidence="10">
    <location>
        <begin position="10"/>
        <end position="21"/>
    </location>
</feature>
<dbReference type="Pfam" id="PF03372">
    <property type="entry name" value="Exo_endo_phos"/>
    <property type="match status" value="1"/>
</dbReference>
<name>A0AAE0BLD0_9CHLO</name>
<dbReference type="GO" id="GO:0008311">
    <property type="term" value="F:double-stranded DNA 3'-5' DNA exonuclease activity"/>
    <property type="evidence" value="ECO:0007669"/>
    <property type="project" value="TreeGrafter"/>
</dbReference>
<dbReference type="PANTHER" id="PTHR22748:SF6">
    <property type="entry name" value="DNA-(APURINIC OR APYRIMIDINIC SITE) ENDONUCLEASE"/>
    <property type="match status" value="1"/>
</dbReference>
<feature type="binding site" evidence="7">
    <location>
        <position position="285"/>
    </location>
    <ligand>
        <name>Mg(2+)</name>
        <dbReference type="ChEBI" id="CHEBI:18420"/>
        <label>1</label>
    </ligand>
</feature>
<dbReference type="PROSITE" id="PS51435">
    <property type="entry name" value="AP_NUCLEASE_F1_4"/>
    <property type="match status" value="1"/>
</dbReference>
<evidence type="ECO:0000256" key="8">
    <source>
        <dbReference type="PIRSR" id="PIRSR604808-3"/>
    </source>
</evidence>
<feature type="domain" description="Endonuclease/exonuclease/phosphatase" evidence="11">
    <location>
        <begin position="82"/>
        <end position="369"/>
    </location>
</feature>
<evidence type="ECO:0000256" key="9">
    <source>
        <dbReference type="RuleBase" id="RU362131"/>
    </source>
</evidence>
<evidence type="ECO:0000256" key="7">
    <source>
        <dbReference type="PIRSR" id="PIRSR604808-2"/>
    </source>
</evidence>
<dbReference type="GO" id="GO:0006284">
    <property type="term" value="P:base-excision repair"/>
    <property type="evidence" value="ECO:0007669"/>
    <property type="project" value="TreeGrafter"/>
</dbReference>
<dbReference type="CDD" id="cd09087">
    <property type="entry name" value="Ape1-like_AP-endo"/>
    <property type="match status" value="1"/>
</dbReference>
<comment type="cofactor">
    <cofactor evidence="1">
        <name>Mn(2+)</name>
        <dbReference type="ChEBI" id="CHEBI:29035"/>
    </cofactor>
</comment>
<feature type="binding site" evidence="7">
    <location>
        <position position="283"/>
    </location>
    <ligand>
        <name>Mg(2+)</name>
        <dbReference type="ChEBI" id="CHEBI:18420"/>
        <label>1</label>
    </ligand>
</feature>
<feature type="active site" description="Proton acceptor" evidence="6">
    <location>
        <position position="396"/>
    </location>
</feature>
<dbReference type="GO" id="GO:0003677">
    <property type="term" value="F:DNA binding"/>
    <property type="evidence" value="ECO:0007669"/>
    <property type="project" value="InterPro"/>
</dbReference>
<feature type="site" description="Interaction with DNA substrate" evidence="8">
    <location>
        <position position="396"/>
    </location>
</feature>
<organism evidence="12 13">
    <name type="scientific">Cymbomonas tetramitiformis</name>
    <dbReference type="NCBI Taxonomy" id="36881"/>
    <lineage>
        <taxon>Eukaryota</taxon>
        <taxon>Viridiplantae</taxon>
        <taxon>Chlorophyta</taxon>
        <taxon>Pyramimonadophyceae</taxon>
        <taxon>Pyramimonadales</taxon>
        <taxon>Pyramimonadaceae</taxon>
        <taxon>Cymbomonas</taxon>
    </lineage>
</organism>
<evidence type="ECO:0000256" key="4">
    <source>
        <dbReference type="ARBA" id="ARBA00022801"/>
    </source>
</evidence>
<feature type="binding site" evidence="7">
    <location>
        <position position="396"/>
    </location>
    <ligand>
        <name>Mg(2+)</name>
        <dbReference type="ChEBI" id="CHEBI:18420"/>
        <label>1</label>
    </ligand>
</feature>
<dbReference type="PROSITE" id="PS00727">
    <property type="entry name" value="AP_NUCLEASE_F1_2"/>
    <property type="match status" value="1"/>
</dbReference>
<evidence type="ECO:0000313" key="12">
    <source>
        <dbReference type="EMBL" id="KAK3238636.1"/>
    </source>
</evidence>
<dbReference type="InterPro" id="IPR004808">
    <property type="entry name" value="AP_endonuc_1"/>
</dbReference>
<gene>
    <name evidence="12" type="ORF">CYMTET_51367</name>
</gene>
<keyword evidence="5 7" id="KW-0460">Magnesium</keyword>
<accession>A0AAE0BLD0</accession>
<feature type="binding site" evidence="7">
    <location>
        <position position="85"/>
    </location>
    <ligand>
        <name>Mg(2+)</name>
        <dbReference type="ChEBI" id="CHEBI:18420"/>
        <label>1</label>
    </ligand>
</feature>
<protein>
    <recommendedName>
        <fullName evidence="9">DNA-(apurinic or apyrimidinic site) endonuclease</fullName>
        <ecNumber evidence="9">3.1.-.-</ecNumber>
    </recommendedName>
</protein>
<dbReference type="InterPro" id="IPR020848">
    <property type="entry name" value="AP_endonuclease_F1_CS"/>
</dbReference>
<dbReference type="Gene3D" id="3.60.10.10">
    <property type="entry name" value="Endonuclease/exonuclease/phosphatase"/>
    <property type="match status" value="1"/>
</dbReference>
<keyword evidence="4" id="KW-0378">Hydrolase</keyword>
<evidence type="ECO:0000256" key="2">
    <source>
        <dbReference type="ARBA" id="ARBA00007092"/>
    </source>
</evidence>
<feature type="region of interest" description="Disordered" evidence="10">
    <location>
        <begin position="1"/>
        <end position="59"/>
    </location>
</feature>
<dbReference type="SUPFAM" id="SSF56219">
    <property type="entry name" value="DNase I-like"/>
    <property type="match status" value="1"/>
</dbReference>
<dbReference type="EC" id="3.1.-.-" evidence="9"/>
<evidence type="ECO:0000256" key="3">
    <source>
        <dbReference type="ARBA" id="ARBA00022723"/>
    </source>
</evidence>
<dbReference type="GO" id="GO:0005634">
    <property type="term" value="C:nucleus"/>
    <property type="evidence" value="ECO:0007669"/>
    <property type="project" value="TreeGrafter"/>
</dbReference>
<dbReference type="PANTHER" id="PTHR22748">
    <property type="entry name" value="AP ENDONUCLEASE"/>
    <property type="match status" value="1"/>
</dbReference>
<feature type="active site" evidence="6">
    <location>
        <position position="243"/>
    </location>
</feature>
<comment type="cofactor">
    <cofactor evidence="7 9">
        <name>Mg(2+)</name>
        <dbReference type="ChEBI" id="CHEBI:18420"/>
    </cofactor>
    <cofactor evidence="7 9">
        <name>Mn(2+)</name>
        <dbReference type="ChEBI" id="CHEBI:29035"/>
    </cofactor>
    <text evidence="7 9">Probably binds two magnesium or manganese ions per subunit.</text>
</comment>
<comment type="similarity">
    <text evidence="2 9">Belongs to the DNA repair enzymes AP/ExoA family.</text>
</comment>
<dbReference type="GO" id="GO:0003906">
    <property type="term" value="F:DNA-(apurinic or apyrimidinic site) endonuclease activity"/>
    <property type="evidence" value="ECO:0007669"/>
    <property type="project" value="TreeGrafter"/>
</dbReference>
<dbReference type="NCBIfam" id="TIGR00633">
    <property type="entry name" value="xth"/>
    <property type="match status" value="1"/>
</dbReference>
<evidence type="ECO:0000313" key="13">
    <source>
        <dbReference type="Proteomes" id="UP001190700"/>
    </source>
</evidence>